<evidence type="ECO:0000259" key="4">
    <source>
        <dbReference type="PROSITE" id="PS50222"/>
    </source>
</evidence>
<dbReference type="SMART" id="SM00093">
    <property type="entry name" value="SERPIN"/>
    <property type="match status" value="1"/>
</dbReference>
<dbReference type="InterPro" id="IPR036186">
    <property type="entry name" value="Serpin_sf"/>
</dbReference>
<dbReference type="PROSITE" id="PS50222">
    <property type="entry name" value="EF_HAND_2"/>
    <property type="match status" value="1"/>
</dbReference>
<evidence type="ECO:0000256" key="2">
    <source>
        <dbReference type="RuleBase" id="RU000411"/>
    </source>
</evidence>
<dbReference type="PANTHER" id="PTHR11461:SF211">
    <property type="entry name" value="GH10112P-RELATED"/>
    <property type="match status" value="1"/>
</dbReference>
<dbReference type="PANTHER" id="PTHR11461">
    <property type="entry name" value="SERINE PROTEASE INHIBITOR, SERPIN"/>
    <property type="match status" value="1"/>
</dbReference>
<dbReference type="EMBL" id="BRYB01004459">
    <property type="protein sequence ID" value="GMI31426.1"/>
    <property type="molecule type" value="Genomic_DNA"/>
</dbReference>
<dbReference type="Proteomes" id="UP001165060">
    <property type="component" value="Unassembled WGS sequence"/>
</dbReference>
<evidence type="ECO:0000256" key="3">
    <source>
        <dbReference type="SAM" id="MobiDB-lite"/>
    </source>
</evidence>
<dbReference type="Gene3D" id="2.30.39.10">
    <property type="entry name" value="Alpha-1-antitrypsin, domain 1"/>
    <property type="match status" value="1"/>
</dbReference>
<proteinExistence type="inferred from homology"/>
<comment type="similarity">
    <text evidence="1 2">Belongs to the serpin family.</text>
</comment>
<evidence type="ECO:0000313" key="6">
    <source>
        <dbReference type="Proteomes" id="UP001165060"/>
    </source>
</evidence>
<dbReference type="SUPFAM" id="SSF56574">
    <property type="entry name" value="Serpins"/>
    <property type="match status" value="1"/>
</dbReference>
<feature type="compositionally biased region" description="Pro residues" evidence="3">
    <location>
        <begin position="632"/>
        <end position="643"/>
    </location>
</feature>
<dbReference type="InterPro" id="IPR023796">
    <property type="entry name" value="Serpin_dom"/>
</dbReference>
<name>A0ABQ6MSM3_9STRA</name>
<evidence type="ECO:0000313" key="5">
    <source>
        <dbReference type="EMBL" id="GMI31426.1"/>
    </source>
</evidence>
<feature type="compositionally biased region" description="Low complexity" evidence="3">
    <location>
        <begin position="62"/>
        <end position="78"/>
    </location>
</feature>
<dbReference type="Pfam" id="PF00079">
    <property type="entry name" value="Serpin"/>
    <property type="match status" value="1"/>
</dbReference>
<dbReference type="CDD" id="cd00172">
    <property type="entry name" value="serpin"/>
    <property type="match status" value="1"/>
</dbReference>
<dbReference type="Gene3D" id="3.30.497.10">
    <property type="entry name" value="Antithrombin, subunit I, domain 2"/>
    <property type="match status" value="1"/>
</dbReference>
<protein>
    <recommendedName>
        <fullName evidence="4">EF-hand domain-containing protein</fullName>
    </recommendedName>
</protein>
<comment type="caution">
    <text evidence="5">The sequence shown here is derived from an EMBL/GenBank/DDBJ whole genome shotgun (WGS) entry which is preliminary data.</text>
</comment>
<gene>
    <name evidence="5" type="ORF">TeGR_g11769</name>
</gene>
<organism evidence="5 6">
    <name type="scientific">Tetraparma gracilis</name>
    <dbReference type="NCBI Taxonomy" id="2962635"/>
    <lineage>
        <taxon>Eukaryota</taxon>
        <taxon>Sar</taxon>
        <taxon>Stramenopiles</taxon>
        <taxon>Ochrophyta</taxon>
        <taxon>Bolidophyceae</taxon>
        <taxon>Parmales</taxon>
        <taxon>Triparmaceae</taxon>
        <taxon>Tetraparma</taxon>
    </lineage>
</organism>
<feature type="compositionally biased region" description="Pro residues" evidence="3">
    <location>
        <begin position="79"/>
        <end position="92"/>
    </location>
</feature>
<dbReference type="PROSITE" id="PS00018">
    <property type="entry name" value="EF_HAND_1"/>
    <property type="match status" value="1"/>
</dbReference>
<sequence length="819" mass="87825">MSRAPHWSSAEYNERFVPSPAPSSPIKGRRKKSVFITSITTTIRQRKRSASHPISTGDAPVASATATEASASSMKTEAAPPPPIPSPPPSPQAAPVSAAPPSSPPHRQPSVVDTVKGDVHAQHILSSLAGLPGFGMLEGPVMDRLKVVWSRLDFVKDDVLLPNDFESACGIDPLWHTLLNMCDLDSDGRITSLEFIMGFLALALSKPFQLQGDAMTTGMDVLKEMQKIVNLLVTEQIDLLEQEMRAQGAPGCPEFPEAFLTSSLAKISPPGLLISPHSISRAVALLGAGATGETLSELQRALGWPRGASWQQELSTGQGLLSQVASTGASHGLVLDVACRVFSKIPVLPHYNKHLADFFHADIAALQSEVQVNEWVETATSGKIKNLITREHYKQSAVICVNAISFKGKWAKEFRLLSMPQPFWGSPKLGTMMTTSLPLDPKGKFEYFEDAGGQYVLLPYAGGLSALVVLPAARTGSPLKEVDLQGVLAGMKKLRGAKKAGVVSLPRFEVEASLELSEAFKQLGAQKAFTDYAEFSNVASQPLKIDVIVHKVVMEVDEIGTAAAAATAVMAGFGCAAPPPAGSDFTMHCDRPFAFCVVEPRSGSVLFAGDVLEPAGFAEPPPVTSGLSSSTRPPPKRYAPPAFTPPPPVISPISLSFEERAQQACLFTPACRRDVYRVLCTPPRGPLAVGAMCWVARVRDGQVVIEPRVQGAADDKEAVAETVKFIEELGQASPVGAAAAATFEKLLVSEYVPFWGDEDAAELSVAFLVAFGNELTPRLDIKHRIRSRQLEKADAAWLRSLPLTWGFEARDLDQFQGPP</sequence>
<feature type="region of interest" description="Disordered" evidence="3">
    <location>
        <begin position="619"/>
        <end position="643"/>
    </location>
</feature>
<feature type="domain" description="EF-hand" evidence="4">
    <location>
        <begin position="170"/>
        <end position="205"/>
    </location>
</feature>
<dbReference type="InterPro" id="IPR042178">
    <property type="entry name" value="Serpin_sf_1"/>
</dbReference>
<keyword evidence="6" id="KW-1185">Reference proteome</keyword>
<feature type="region of interest" description="Disordered" evidence="3">
    <location>
        <begin position="1"/>
        <end position="112"/>
    </location>
</feature>
<dbReference type="InterPro" id="IPR042185">
    <property type="entry name" value="Serpin_sf_2"/>
</dbReference>
<reference evidence="5 6" key="1">
    <citation type="journal article" date="2023" name="Commun. Biol.">
        <title>Genome analysis of Parmales, the sister group of diatoms, reveals the evolutionary specialization of diatoms from phago-mixotrophs to photoautotrophs.</title>
        <authorList>
            <person name="Ban H."/>
            <person name="Sato S."/>
            <person name="Yoshikawa S."/>
            <person name="Yamada K."/>
            <person name="Nakamura Y."/>
            <person name="Ichinomiya M."/>
            <person name="Sato N."/>
            <person name="Blanc-Mathieu R."/>
            <person name="Endo H."/>
            <person name="Kuwata A."/>
            <person name="Ogata H."/>
        </authorList>
    </citation>
    <scope>NUCLEOTIDE SEQUENCE [LARGE SCALE GENOMIC DNA]</scope>
</reference>
<evidence type="ECO:0000256" key="1">
    <source>
        <dbReference type="ARBA" id="ARBA00009500"/>
    </source>
</evidence>
<dbReference type="InterPro" id="IPR002048">
    <property type="entry name" value="EF_hand_dom"/>
</dbReference>
<dbReference type="InterPro" id="IPR000215">
    <property type="entry name" value="Serpin_fam"/>
</dbReference>
<accession>A0ABQ6MSM3</accession>
<dbReference type="InterPro" id="IPR018247">
    <property type="entry name" value="EF_Hand_1_Ca_BS"/>
</dbReference>